<keyword evidence="2" id="KW-0812">Transmembrane</keyword>
<proteinExistence type="predicted"/>
<sequence length="94" mass="10288">MAISPQPHAGKLIGRVIAIVLFVIVAVIIAVLIMRSASEESPSDQKVADFLRESTPIMTEEEQSEVTGFIQNNPTTPLSDDAQRKIIEDLENGR</sequence>
<keyword evidence="2" id="KW-1133">Transmembrane helix</keyword>
<feature type="region of interest" description="Disordered" evidence="1">
    <location>
        <begin position="61"/>
        <end position="94"/>
    </location>
</feature>
<feature type="compositionally biased region" description="Polar residues" evidence="1">
    <location>
        <begin position="65"/>
        <end position="78"/>
    </location>
</feature>
<dbReference type="Proteomes" id="UP000179448">
    <property type="component" value="Unassembled WGS sequence"/>
</dbReference>
<accession>A0A1F6WPZ6</accession>
<evidence type="ECO:0000313" key="4">
    <source>
        <dbReference type="Proteomes" id="UP000179448"/>
    </source>
</evidence>
<keyword evidence="2" id="KW-0472">Membrane</keyword>
<reference evidence="3 4" key="1">
    <citation type="journal article" date="2016" name="Nat. Commun.">
        <title>Thousands of microbial genomes shed light on interconnected biogeochemical processes in an aquifer system.</title>
        <authorList>
            <person name="Anantharaman K."/>
            <person name="Brown C.T."/>
            <person name="Hug L.A."/>
            <person name="Sharon I."/>
            <person name="Castelle C.J."/>
            <person name="Probst A.J."/>
            <person name="Thomas B.C."/>
            <person name="Singh A."/>
            <person name="Wilkins M.J."/>
            <person name="Karaoz U."/>
            <person name="Brodie E.L."/>
            <person name="Williams K.H."/>
            <person name="Hubbard S.S."/>
            <person name="Banfield J.F."/>
        </authorList>
    </citation>
    <scope>NUCLEOTIDE SEQUENCE [LARGE SCALE GENOMIC DNA]</scope>
</reference>
<evidence type="ECO:0000256" key="1">
    <source>
        <dbReference type="SAM" id="MobiDB-lite"/>
    </source>
</evidence>
<feature type="transmembrane region" description="Helical" evidence="2">
    <location>
        <begin position="12"/>
        <end position="33"/>
    </location>
</feature>
<dbReference type="AlphaFoldDB" id="A0A1F6WPZ6"/>
<gene>
    <name evidence="3" type="ORF">A2997_00040</name>
</gene>
<organism evidence="3 4">
    <name type="scientific">Candidatus Nomurabacteria bacterium RIFCSPLOWO2_01_FULL_36_10b</name>
    <dbReference type="NCBI Taxonomy" id="1801766"/>
    <lineage>
        <taxon>Bacteria</taxon>
        <taxon>Candidatus Nomuraibacteriota</taxon>
    </lineage>
</organism>
<evidence type="ECO:0000256" key="2">
    <source>
        <dbReference type="SAM" id="Phobius"/>
    </source>
</evidence>
<dbReference type="EMBL" id="MFUQ01000007">
    <property type="protein sequence ID" value="OGI83953.1"/>
    <property type="molecule type" value="Genomic_DNA"/>
</dbReference>
<name>A0A1F6WPZ6_9BACT</name>
<feature type="compositionally biased region" description="Basic and acidic residues" evidence="1">
    <location>
        <begin position="81"/>
        <end position="94"/>
    </location>
</feature>
<evidence type="ECO:0000313" key="3">
    <source>
        <dbReference type="EMBL" id="OGI83953.1"/>
    </source>
</evidence>
<comment type="caution">
    <text evidence="3">The sequence shown here is derived from an EMBL/GenBank/DDBJ whole genome shotgun (WGS) entry which is preliminary data.</text>
</comment>
<protein>
    <submittedName>
        <fullName evidence="3">Uncharacterized protein</fullName>
    </submittedName>
</protein>